<reference evidence="1 2" key="1">
    <citation type="submission" date="2020-04" db="EMBL/GenBank/DDBJ databases">
        <authorList>
            <person name="De Canck E."/>
        </authorList>
    </citation>
    <scope>NUCLEOTIDE SEQUENCE [LARGE SCALE GENOMIC DNA]</scope>
    <source>
        <strain evidence="1 2">LMG 28614</strain>
    </source>
</reference>
<dbReference type="InterPro" id="IPR011990">
    <property type="entry name" value="TPR-like_helical_dom_sf"/>
</dbReference>
<name>A0A6S7B4G4_9BURK</name>
<protein>
    <submittedName>
        <fullName evidence="1">Uncharacterized protein</fullName>
    </submittedName>
</protein>
<accession>A0A6S7B4G4</accession>
<evidence type="ECO:0000313" key="2">
    <source>
        <dbReference type="Proteomes" id="UP000494365"/>
    </source>
</evidence>
<gene>
    <name evidence="1" type="ORF">LMG28614_02374</name>
</gene>
<evidence type="ECO:0000313" key="1">
    <source>
        <dbReference type="EMBL" id="CAB3786777.1"/>
    </source>
</evidence>
<proteinExistence type="predicted"/>
<dbReference type="EMBL" id="CADIKK010000009">
    <property type="protein sequence ID" value="CAB3786777.1"/>
    <property type="molecule type" value="Genomic_DNA"/>
</dbReference>
<sequence length="118" mass="12841">MVLQSAVAEHRNGNLDEAERLFRIILDVRPHHLEANYNLGTLSVQRQQPEAAISCFEIVIGSQPGKAEYWVSYIDALSQAGELNAARIMLEATQQRGLTGPAFDVLAHRLASGGSLSA</sequence>
<organism evidence="1 2">
    <name type="scientific">Paraburkholderia ultramafica</name>
    <dbReference type="NCBI Taxonomy" id="1544867"/>
    <lineage>
        <taxon>Bacteria</taxon>
        <taxon>Pseudomonadati</taxon>
        <taxon>Pseudomonadota</taxon>
        <taxon>Betaproteobacteria</taxon>
        <taxon>Burkholderiales</taxon>
        <taxon>Burkholderiaceae</taxon>
        <taxon>Paraburkholderia</taxon>
    </lineage>
</organism>
<dbReference type="Gene3D" id="1.25.40.10">
    <property type="entry name" value="Tetratricopeptide repeat domain"/>
    <property type="match status" value="1"/>
</dbReference>
<dbReference type="Proteomes" id="UP000494365">
    <property type="component" value="Unassembled WGS sequence"/>
</dbReference>
<dbReference type="Pfam" id="PF14559">
    <property type="entry name" value="TPR_19"/>
    <property type="match status" value="1"/>
</dbReference>
<dbReference type="AlphaFoldDB" id="A0A6S7B4G4"/>
<dbReference type="SUPFAM" id="SSF48452">
    <property type="entry name" value="TPR-like"/>
    <property type="match status" value="1"/>
</dbReference>
<keyword evidence="2" id="KW-1185">Reference proteome</keyword>